<name>A0ABZ3CDV1_9ACTN</name>
<organism evidence="1 2">
    <name type="scientific">Propioniciclava soli</name>
    <dbReference type="NCBI Taxonomy" id="2775081"/>
    <lineage>
        <taxon>Bacteria</taxon>
        <taxon>Bacillati</taxon>
        <taxon>Actinomycetota</taxon>
        <taxon>Actinomycetes</taxon>
        <taxon>Propionibacteriales</taxon>
        <taxon>Propionibacteriaceae</taxon>
        <taxon>Propioniciclava</taxon>
    </lineage>
</organism>
<dbReference type="EMBL" id="CP115965">
    <property type="protein sequence ID" value="WZX00200.1"/>
    <property type="molecule type" value="Genomic_DNA"/>
</dbReference>
<dbReference type="RefSeq" id="WP_232547930.1">
    <property type="nucleotide sequence ID" value="NZ_CP115965.1"/>
</dbReference>
<evidence type="ECO:0000313" key="1">
    <source>
        <dbReference type="EMBL" id="WZX00200.1"/>
    </source>
</evidence>
<reference evidence="1 2" key="1">
    <citation type="journal article" date="2023" name="Environ Microbiome">
        <title>A coral-associated actinobacterium mitigates coral bleaching under heat stress.</title>
        <authorList>
            <person name="Li J."/>
            <person name="Zou Y."/>
            <person name="Li Q."/>
            <person name="Zhang J."/>
            <person name="Bourne D.G."/>
            <person name="Lyu Y."/>
            <person name="Liu C."/>
            <person name="Zhang S."/>
        </authorList>
    </citation>
    <scope>NUCLEOTIDE SEQUENCE [LARGE SCALE GENOMIC DNA]</scope>
    <source>
        <strain evidence="1 2">SCSIO 13291</strain>
    </source>
</reference>
<dbReference type="Proteomes" id="UP001434337">
    <property type="component" value="Chromosome"/>
</dbReference>
<gene>
    <name evidence="1" type="ORF">PCC79_08470</name>
</gene>
<keyword evidence="2" id="KW-1185">Reference proteome</keyword>
<evidence type="ECO:0000313" key="2">
    <source>
        <dbReference type="Proteomes" id="UP001434337"/>
    </source>
</evidence>
<sequence length="63" mass="7435">MIDVHCFGRPVRLVWRKRTWRCAEDACTGKAFTEQHADLAPPRALLTTRAAWWAVWQLRREQA</sequence>
<accession>A0ABZ3CDV1</accession>
<proteinExistence type="predicted"/>
<evidence type="ECO:0008006" key="3">
    <source>
        <dbReference type="Google" id="ProtNLM"/>
    </source>
</evidence>
<protein>
    <recommendedName>
        <fullName evidence="3">Transposase</fullName>
    </recommendedName>
</protein>